<sequence length="345" mass="38214">MRIAYAVHGSGPPLVVASCWLSHLEHDWESPVWRHFLADLGRYATIVRFDERGHGLSDWDVDDFSLDARTADLEAVVEHAGLDRFALMGMAQGGPVSVRYAVAHPQRVTRLVFYGAYAAAFRDPTPEEPRLSDTFEQMVKVGWARPESEFRRVFTSLMIPGATEEQMRWLDEPAAGVGVGDERVHGAPRAQHRRRHRPALRGDAADARAARQGRPDERLRRGPGAGDADPRRAAGRPRQLEPHPARARARLAGARRAGARRPGRRPGARPRRPRRRPRRGPGAVAARAWRCCGWPRPGARTRRSPTSLCLSVRTVERHLQNVYAKLGTSGRSARTAAVAQALAGA</sequence>
<proteinExistence type="predicted"/>
<dbReference type="EMBL" id="BSUZ01000001">
    <property type="protein sequence ID" value="GMA86120.1"/>
    <property type="molecule type" value="Genomic_DNA"/>
</dbReference>
<evidence type="ECO:0000256" key="1">
    <source>
        <dbReference type="SAM" id="MobiDB-lite"/>
    </source>
</evidence>
<keyword evidence="4" id="KW-1185">Reference proteome</keyword>
<comment type="caution">
    <text evidence="3">The sequence shown here is derived from an EMBL/GenBank/DDBJ whole genome shotgun (WGS) entry which is preliminary data.</text>
</comment>
<dbReference type="InterPro" id="IPR029058">
    <property type="entry name" value="AB_hydrolase_fold"/>
</dbReference>
<dbReference type="Gene3D" id="1.10.10.10">
    <property type="entry name" value="Winged helix-like DNA-binding domain superfamily/Winged helix DNA-binding domain"/>
    <property type="match status" value="1"/>
</dbReference>
<dbReference type="PANTHER" id="PTHR43433:SF5">
    <property type="entry name" value="AB HYDROLASE-1 DOMAIN-CONTAINING PROTEIN"/>
    <property type="match status" value="1"/>
</dbReference>
<feature type="domain" description="AB hydrolase-1" evidence="2">
    <location>
        <begin position="13"/>
        <end position="122"/>
    </location>
</feature>
<dbReference type="InterPro" id="IPR036388">
    <property type="entry name" value="WH-like_DNA-bd_sf"/>
</dbReference>
<feature type="compositionally biased region" description="Basic and acidic residues" evidence="1">
    <location>
        <begin position="203"/>
        <end position="220"/>
    </location>
</feature>
<dbReference type="InterPro" id="IPR050471">
    <property type="entry name" value="AB_hydrolase"/>
</dbReference>
<feature type="region of interest" description="Disordered" evidence="1">
    <location>
        <begin position="179"/>
        <end position="286"/>
    </location>
</feature>
<feature type="compositionally biased region" description="Basic residues" evidence="1">
    <location>
        <begin position="190"/>
        <end position="199"/>
    </location>
</feature>
<evidence type="ECO:0000259" key="2">
    <source>
        <dbReference type="Pfam" id="PF00561"/>
    </source>
</evidence>
<protein>
    <recommendedName>
        <fullName evidence="2">AB hydrolase-1 domain-containing protein</fullName>
    </recommendedName>
</protein>
<feature type="compositionally biased region" description="Basic residues" evidence="1">
    <location>
        <begin position="257"/>
        <end position="279"/>
    </location>
</feature>
<reference evidence="4" key="1">
    <citation type="journal article" date="2019" name="Int. J. Syst. Evol. Microbiol.">
        <title>The Global Catalogue of Microorganisms (GCM) 10K type strain sequencing project: providing services to taxonomists for standard genome sequencing and annotation.</title>
        <authorList>
            <consortium name="The Broad Institute Genomics Platform"/>
            <consortium name="The Broad Institute Genome Sequencing Center for Infectious Disease"/>
            <person name="Wu L."/>
            <person name="Ma J."/>
        </authorList>
    </citation>
    <scope>NUCLEOTIDE SEQUENCE [LARGE SCALE GENOMIC DNA]</scope>
    <source>
        <strain evidence="4">NBRC 108730</strain>
    </source>
</reference>
<organism evidence="3 4">
    <name type="scientific">Angustibacter aerolatus</name>
    <dbReference type="NCBI Taxonomy" id="1162965"/>
    <lineage>
        <taxon>Bacteria</taxon>
        <taxon>Bacillati</taxon>
        <taxon>Actinomycetota</taxon>
        <taxon>Actinomycetes</taxon>
        <taxon>Kineosporiales</taxon>
        <taxon>Kineosporiaceae</taxon>
    </lineage>
</organism>
<dbReference type="PANTHER" id="PTHR43433">
    <property type="entry name" value="HYDROLASE, ALPHA/BETA FOLD FAMILY PROTEIN"/>
    <property type="match status" value="1"/>
</dbReference>
<gene>
    <name evidence="3" type="ORF">GCM10025868_13700</name>
</gene>
<evidence type="ECO:0000313" key="3">
    <source>
        <dbReference type="EMBL" id="GMA86120.1"/>
    </source>
</evidence>
<dbReference type="Proteomes" id="UP001157017">
    <property type="component" value="Unassembled WGS sequence"/>
</dbReference>
<dbReference type="Pfam" id="PF00561">
    <property type="entry name" value="Abhydrolase_1"/>
    <property type="match status" value="1"/>
</dbReference>
<dbReference type="InterPro" id="IPR000073">
    <property type="entry name" value="AB_hydrolase_1"/>
</dbReference>
<dbReference type="SUPFAM" id="SSF46894">
    <property type="entry name" value="C-terminal effector domain of the bipartite response regulators"/>
    <property type="match status" value="1"/>
</dbReference>
<dbReference type="InterPro" id="IPR016032">
    <property type="entry name" value="Sig_transdc_resp-reg_C-effctor"/>
</dbReference>
<dbReference type="PROSITE" id="PS51257">
    <property type="entry name" value="PROKAR_LIPOPROTEIN"/>
    <property type="match status" value="1"/>
</dbReference>
<accession>A0ABQ6JFX4</accession>
<name>A0ABQ6JFX4_9ACTN</name>
<dbReference type="SUPFAM" id="SSF53474">
    <property type="entry name" value="alpha/beta-Hydrolases"/>
    <property type="match status" value="1"/>
</dbReference>
<dbReference type="Gene3D" id="3.40.50.1820">
    <property type="entry name" value="alpha/beta hydrolase"/>
    <property type="match status" value="1"/>
</dbReference>
<evidence type="ECO:0000313" key="4">
    <source>
        <dbReference type="Proteomes" id="UP001157017"/>
    </source>
</evidence>
<feature type="compositionally biased region" description="Basic and acidic residues" evidence="1">
    <location>
        <begin position="228"/>
        <end position="244"/>
    </location>
</feature>